<keyword evidence="2" id="KW-0472">Membrane</keyword>
<reference evidence="4" key="2">
    <citation type="journal article" date="2018" name="BMC Genomics">
        <title>A manually annotated Actinidia chinensis var. chinensis (kiwifruit) genome highlights the challenges associated with draft genomes and gene prediction in plants.</title>
        <authorList>
            <person name="Pilkington S.M."/>
            <person name="Crowhurst R."/>
            <person name="Hilario E."/>
            <person name="Nardozza S."/>
            <person name="Fraser L."/>
            <person name="Peng Y."/>
            <person name="Gunaseelan K."/>
            <person name="Simpson R."/>
            <person name="Tahir J."/>
            <person name="Deroles S.C."/>
            <person name="Templeton K."/>
            <person name="Luo Z."/>
            <person name="Davy M."/>
            <person name="Cheng C."/>
            <person name="McNeilage M."/>
            <person name="Scaglione D."/>
            <person name="Liu Y."/>
            <person name="Zhang Q."/>
            <person name="Datson P."/>
            <person name="De Silva N."/>
            <person name="Gardiner S.E."/>
            <person name="Bassett H."/>
            <person name="Chagne D."/>
            <person name="McCallum J."/>
            <person name="Dzierzon H."/>
            <person name="Deng C."/>
            <person name="Wang Y.Y."/>
            <person name="Barron L."/>
            <person name="Manako K."/>
            <person name="Bowen J."/>
            <person name="Foster T.M."/>
            <person name="Erridge Z.A."/>
            <person name="Tiffin H."/>
            <person name="Waite C.N."/>
            <person name="Davies K.M."/>
            <person name="Grierson E.P."/>
            <person name="Laing W.A."/>
            <person name="Kirk R."/>
            <person name="Chen X."/>
            <person name="Wood M."/>
            <person name="Montefiori M."/>
            <person name="Brummell D.A."/>
            <person name="Schwinn K.E."/>
            <person name="Catanach A."/>
            <person name="Fullerton C."/>
            <person name="Li D."/>
            <person name="Meiyalaghan S."/>
            <person name="Nieuwenhuizen N."/>
            <person name="Read N."/>
            <person name="Prakash R."/>
            <person name="Hunter D."/>
            <person name="Zhang H."/>
            <person name="McKenzie M."/>
            <person name="Knabel M."/>
            <person name="Harris A."/>
            <person name="Allan A.C."/>
            <person name="Gleave A."/>
            <person name="Chen A."/>
            <person name="Janssen B.J."/>
            <person name="Plunkett B."/>
            <person name="Ampomah-Dwamena C."/>
            <person name="Voogd C."/>
            <person name="Leif D."/>
            <person name="Lafferty D."/>
            <person name="Souleyre E.J.F."/>
            <person name="Varkonyi-Gasic E."/>
            <person name="Gambi F."/>
            <person name="Hanley J."/>
            <person name="Yao J.L."/>
            <person name="Cheung J."/>
            <person name="David K.M."/>
            <person name="Warren B."/>
            <person name="Marsh K."/>
            <person name="Snowden K.C."/>
            <person name="Lin-Wang K."/>
            <person name="Brian L."/>
            <person name="Martinez-Sanchez M."/>
            <person name="Wang M."/>
            <person name="Ileperuma N."/>
            <person name="Macnee N."/>
            <person name="Campin R."/>
            <person name="McAtee P."/>
            <person name="Drummond R.S.M."/>
            <person name="Espley R.V."/>
            <person name="Ireland H.S."/>
            <person name="Wu R."/>
            <person name="Atkinson R.G."/>
            <person name="Karunairetnam S."/>
            <person name="Bulley S."/>
            <person name="Chunkath S."/>
            <person name="Hanley Z."/>
            <person name="Storey R."/>
            <person name="Thrimawithana A.H."/>
            <person name="Thomson S."/>
            <person name="David C."/>
            <person name="Testolin R."/>
            <person name="Huang H."/>
            <person name="Hellens R.P."/>
            <person name="Schaffer R.J."/>
        </authorList>
    </citation>
    <scope>NUCLEOTIDE SEQUENCE [LARGE SCALE GENOMIC DNA]</scope>
    <source>
        <strain evidence="4">cv. Red5</strain>
    </source>
</reference>
<dbReference type="Proteomes" id="UP000241394">
    <property type="component" value="Chromosome LG13"/>
</dbReference>
<feature type="compositionally biased region" description="Polar residues" evidence="1">
    <location>
        <begin position="167"/>
        <end position="180"/>
    </location>
</feature>
<dbReference type="AlphaFoldDB" id="A0A2R6QRE6"/>
<gene>
    <name evidence="3" type="ORF">CEY00_Acc14295</name>
</gene>
<dbReference type="PANTHER" id="PTHR35280">
    <property type="entry name" value="F17L21.9"/>
    <property type="match status" value="1"/>
</dbReference>
<protein>
    <submittedName>
        <fullName evidence="3">Vacuolar protein sorting-associated protein like</fullName>
    </submittedName>
</protein>
<keyword evidence="2" id="KW-1133">Transmembrane helix</keyword>
<accession>A0A2R6QRE6</accession>
<dbReference type="Gramene" id="PSS13686">
    <property type="protein sequence ID" value="PSS13686"/>
    <property type="gene ID" value="CEY00_Acc14295"/>
</dbReference>
<sequence>MESKEEKVELIQLAIQKLMEEQQREKKLISSASADKRDSDGGDDDVILSRLLSQLETFKGDGKLPQPEPPPANPEELPSAAVGVAESGSAAADGGNEEIIRELRKVKRQNFITHCLLSAMIVLTVVWQVSEVSLVLKLKDGLRHPLKSFGSVLTGMLKSPIANLQNGEKQSATKQIQTDDPSLPPFKIPELPHLELPLVSDSDTDED</sequence>
<proteinExistence type="predicted"/>
<dbReference type="STRING" id="1590841.A0A2R6QRE6"/>
<evidence type="ECO:0000256" key="1">
    <source>
        <dbReference type="SAM" id="MobiDB-lite"/>
    </source>
</evidence>
<feature type="compositionally biased region" description="Basic and acidic residues" evidence="1">
    <location>
        <begin position="24"/>
        <end position="40"/>
    </location>
</feature>
<evidence type="ECO:0000313" key="3">
    <source>
        <dbReference type="EMBL" id="PSS13686.1"/>
    </source>
</evidence>
<reference evidence="3 4" key="1">
    <citation type="submission" date="2017-07" db="EMBL/GenBank/DDBJ databases">
        <title>An improved, manually edited Actinidia chinensis var. chinensis (kiwifruit) genome highlights the challenges associated with draft genomes and gene prediction in plants.</title>
        <authorList>
            <person name="Pilkington S."/>
            <person name="Crowhurst R."/>
            <person name="Hilario E."/>
            <person name="Nardozza S."/>
            <person name="Fraser L."/>
            <person name="Peng Y."/>
            <person name="Gunaseelan K."/>
            <person name="Simpson R."/>
            <person name="Tahir J."/>
            <person name="Deroles S."/>
            <person name="Templeton K."/>
            <person name="Luo Z."/>
            <person name="Davy M."/>
            <person name="Cheng C."/>
            <person name="Mcneilage M."/>
            <person name="Scaglione D."/>
            <person name="Liu Y."/>
            <person name="Zhang Q."/>
            <person name="Datson P."/>
            <person name="De Silva N."/>
            <person name="Gardiner S."/>
            <person name="Bassett H."/>
            <person name="Chagne D."/>
            <person name="Mccallum J."/>
            <person name="Dzierzon H."/>
            <person name="Deng C."/>
            <person name="Wang Y.-Y."/>
            <person name="Barron N."/>
            <person name="Manako K."/>
            <person name="Bowen J."/>
            <person name="Foster T."/>
            <person name="Erridge Z."/>
            <person name="Tiffin H."/>
            <person name="Waite C."/>
            <person name="Davies K."/>
            <person name="Grierson E."/>
            <person name="Laing W."/>
            <person name="Kirk R."/>
            <person name="Chen X."/>
            <person name="Wood M."/>
            <person name="Montefiori M."/>
            <person name="Brummell D."/>
            <person name="Schwinn K."/>
            <person name="Catanach A."/>
            <person name="Fullerton C."/>
            <person name="Li D."/>
            <person name="Meiyalaghan S."/>
            <person name="Nieuwenhuizen N."/>
            <person name="Read N."/>
            <person name="Prakash R."/>
            <person name="Hunter D."/>
            <person name="Zhang H."/>
            <person name="Mckenzie M."/>
            <person name="Knabel M."/>
            <person name="Harris A."/>
            <person name="Allan A."/>
            <person name="Chen A."/>
            <person name="Janssen B."/>
            <person name="Plunkett B."/>
            <person name="Dwamena C."/>
            <person name="Voogd C."/>
            <person name="Leif D."/>
            <person name="Lafferty D."/>
            <person name="Souleyre E."/>
            <person name="Varkonyi-Gasic E."/>
            <person name="Gambi F."/>
            <person name="Hanley J."/>
            <person name="Yao J.-L."/>
            <person name="Cheung J."/>
            <person name="David K."/>
            <person name="Warren B."/>
            <person name="Marsh K."/>
            <person name="Snowden K."/>
            <person name="Lin-Wang K."/>
            <person name="Brian L."/>
            <person name="Martinez-Sanchez M."/>
            <person name="Wang M."/>
            <person name="Ileperuma N."/>
            <person name="Macnee N."/>
            <person name="Campin R."/>
            <person name="Mcatee P."/>
            <person name="Drummond R."/>
            <person name="Espley R."/>
            <person name="Ireland H."/>
            <person name="Wu R."/>
            <person name="Atkinson R."/>
            <person name="Karunairetnam S."/>
            <person name="Bulley S."/>
            <person name="Chunkath S."/>
            <person name="Hanley Z."/>
            <person name="Storey R."/>
            <person name="Thrimawithana A."/>
            <person name="Thomson S."/>
            <person name="David C."/>
            <person name="Testolin R."/>
        </authorList>
    </citation>
    <scope>NUCLEOTIDE SEQUENCE [LARGE SCALE GENOMIC DNA]</scope>
    <source>
        <strain evidence="4">cv. Red5</strain>
        <tissue evidence="3">Young leaf</tissue>
    </source>
</reference>
<feature type="region of interest" description="Disordered" evidence="1">
    <location>
        <begin position="58"/>
        <end position="78"/>
    </location>
</feature>
<feature type="transmembrane region" description="Helical" evidence="2">
    <location>
        <begin position="111"/>
        <end position="129"/>
    </location>
</feature>
<comment type="caution">
    <text evidence="3">The sequence shown here is derived from an EMBL/GenBank/DDBJ whole genome shotgun (WGS) entry which is preliminary data.</text>
</comment>
<organism evidence="3 4">
    <name type="scientific">Actinidia chinensis var. chinensis</name>
    <name type="common">Chinese soft-hair kiwi</name>
    <dbReference type="NCBI Taxonomy" id="1590841"/>
    <lineage>
        <taxon>Eukaryota</taxon>
        <taxon>Viridiplantae</taxon>
        <taxon>Streptophyta</taxon>
        <taxon>Embryophyta</taxon>
        <taxon>Tracheophyta</taxon>
        <taxon>Spermatophyta</taxon>
        <taxon>Magnoliopsida</taxon>
        <taxon>eudicotyledons</taxon>
        <taxon>Gunneridae</taxon>
        <taxon>Pentapetalae</taxon>
        <taxon>asterids</taxon>
        <taxon>Ericales</taxon>
        <taxon>Actinidiaceae</taxon>
        <taxon>Actinidia</taxon>
    </lineage>
</organism>
<dbReference type="InParanoid" id="A0A2R6QRE6"/>
<dbReference type="OrthoDB" id="782808at2759"/>
<feature type="region of interest" description="Disordered" evidence="1">
    <location>
        <begin position="167"/>
        <end position="191"/>
    </location>
</feature>
<dbReference type="OMA" id="MTAVWQF"/>
<dbReference type="PANTHER" id="PTHR35280:SF1">
    <property type="entry name" value="F17L21.9"/>
    <property type="match status" value="1"/>
</dbReference>
<keyword evidence="4" id="KW-1185">Reference proteome</keyword>
<feature type="region of interest" description="Disordered" evidence="1">
    <location>
        <begin position="24"/>
        <end position="45"/>
    </location>
</feature>
<evidence type="ECO:0000313" key="4">
    <source>
        <dbReference type="Proteomes" id="UP000241394"/>
    </source>
</evidence>
<keyword evidence="2" id="KW-0812">Transmembrane</keyword>
<name>A0A2R6QRE6_ACTCC</name>
<evidence type="ECO:0000256" key="2">
    <source>
        <dbReference type="SAM" id="Phobius"/>
    </source>
</evidence>
<dbReference type="EMBL" id="NKQK01000013">
    <property type="protein sequence ID" value="PSS13686.1"/>
    <property type="molecule type" value="Genomic_DNA"/>
</dbReference>